<evidence type="ECO:0000256" key="1">
    <source>
        <dbReference type="SAM" id="MobiDB-lite"/>
    </source>
</evidence>
<dbReference type="EMBL" id="KN846994">
    <property type="protein sequence ID" value="KIW89865.1"/>
    <property type="molecule type" value="Genomic_DNA"/>
</dbReference>
<keyword evidence="3" id="KW-1185">Reference proteome</keyword>
<accession>A0A0D2HGD0</accession>
<dbReference type="GeneID" id="27702222"/>
<feature type="region of interest" description="Disordered" evidence="1">
    <location>
        <begin position="1"/>
        <end position="25"/>
    </location>
</feature>
<dbReference type="RefSeq" id="XP_016616534.1">
    <property type="nucleotide sequence ID" value="XM_016767018.1"/>
</dbReference>
<dbReference type="VEuPathDB" id="FungiDB:Z519_09294"/>
<protein>
    <submittedName>
        <fullName evidence="2">Uncharacterized protein</fullName>
    </submittedName>
</protein>
<dbReference type="HOGENOM" id="CLU_040310_0_0_1"/>
<proteinExistence type="predicted"/>
<feature type="region of interest" description="Disordered" evidence="1">
    <location>
        <begin position="210"/>
        <end position="260"/>
    </location>
</feature>
<feature type="compositionally biased region" description="Polar residues" evidence="1">
    <location>
        <begin position="9"/>
        <end position="25"/>
    </location>
</feature>
<dbReference type="OrthoDB" id="1896086at2759"/>
<dbReference type="AlphaFoldDB" id="A0A0D2HGD0"/>
<organism evidence="2 3">
    <name type="scientific">Cladophialophora bantiana (strain ATCC 10958 / CBS 173.52 / CDC B-1940 / NIH 8579)</name>
    <name type="common">Xylohypha bantiana</name>
    <dbReference type="NCBI Taxonomy" id="1442370"/>
    <lineage>
        <taxon>Eukaryota</taxon>
        <taxon>Fungi</taxon>
        <taxon>Dikarya</taxon>
        <taxon>Ascomycota</taxon>
        <taxon>Pezizomycotina</taxon>
        <taxon>Eurotiomycetes</taxon>
        <taxon>Chaetothyriomycetidae</taxon>
        <taxon>Chaetothyriales</taxon>
        <taxon>Herpotrichiellaceae</taxon>
        <taxon>Cladophialophora</taxon>
    </lineage>
</organism>
<feature type="compositionally biased region" description="Pro residues" evidence="1">
    <location>
        <begin position="240"/>
        <end position="249"/>
    </location>
</feature>
<dbReference type="Proteomes" id="UP000053789">
    <property type="component" value="Unassembled WGS sequence"/>
</dbReference>
<sequence>MPALAGSCFSDQSNVVQEDSSDDTASNKVCLGVPPPGELWACQDPSIYFPTVECLLADIKTCGIIGANGAQSVFYAFGVIKKGIGALRDQLTPMGNVYYDILDDNYWETVMSAPSVPQTDPKSSRFRWDVRERTDLLIARSAEAFALATSGDAILYVGQRKGNGDLLGAFQLPPATQTDPNIWRTYELPVLQRNTAVARIISIDVSNNNQQSIERENGQSPPGLDNPLLPEGSASAILVPPAPSLPPAAAPARFRRSKRDDDDTLLVQVSACPPSLIISSDTESSTASSSASTIIPPQAIPSCVLHDQDPDQGITQAYCLCDSIETLSPLSVGSTGHQSDSCAYTTLPATAHEAVTTLASTYTQNCQACTQVGFNAPSCTTVASCTPTSAQVTVQAGSSAVHVGTLTGTALYTSVSSALESLCPTVTQTQSFTVCETGSITIPNIEYVSADSLDTGGELVIKVASSSYNSTTLRNAMIKSAALTAQTGSEKPSSCSNQTYVTFVKRDKFNDLPLSRLFGGGKTLHVRDHPEPVTEHTLLCHTASFAGVGYFSPQWRQAKLPGAEAYIDATWEFQAAGGGDFFCDFIEDLEVGLAVIAPEFAFEDVASVPEVQAFCAGTLE</sequence>
<gene>
    <name evidence="2" type="ORF">Z519_09294</name>
</gene>
<reference evidence="2" key="1">
    <citation type="submission" date="2015-01" db="EMBL/GenBank/DDBJ databases">
        <title>The Genome Sequence of Cladophialophora bantiana CBS 173.52.</title>
        <authorList>
            <consortium name="The Broad Institute Genomics Platform"/>
            <person name="Cuomo C."/>
            <person name="de Hoog S."/>
            <person name="Gorbushina A."/>
            <person name="Stielow B."/>
            <person name="Teixiera M."/>
            <person name="Abouelleil A."/>
            <person name="Chapman S.B."/>
            <person name="Priest M."/>
            <person name="Young S.K."/>
            <person name="Wortman J."/>
            <person name="Nusbaum C."/>
            <person name="Birren B."/>
        </authorList>
    </citation>
    <scope>NUCLEOTIDE SEQUENCE [LARGE SCALE GENOMIC DNA]</scope>
    <source>
        <strain evidence="2">CBS 173.52</strain>
    </source>
</reference>
<evidence type="ECO:0000313" key="3">
    <source>
        <dbReference type="Proteomes" id="UP000053789"/>
    </source>
</evidence>
<evidence type="ECO:0000313" key="2">
    <source>
        <dbReference type="EMBL" id="KIW89865.1"/>
    </source>
</evidence>
<name>A0A0D2HGD0_CLAB1</name>